<accession>A0A329QT22</accession>
<gene>
    <name evidence="1" type="ORF">DPM12_09075</name>
</gene>
<dbReference type="AlphaFoldDB" id="A0A329QT22"/>
<name>A0A329QT22_9ACTN</name>
<proteinExistence type="predicted"/>
<dbReference type="EMBL" id="QMIG01000006">
    <property type="protein sequence ID" value="RAW15393.1"/>
    <property type="molecule type" value="Genomic_DNA"/>
</dbReference>
<dbReference type="OrthoDB" id="4201904at2"/>
<reference evidence="1 2" key="1">
    <citation type="submission" date="2018-06" db="EMBL/GenBank/DDBJ databases">
        <title>Phytoactinopolyspora halophila sp. nov., a novel halophilic actinomycete isolated from a saline soil in China.</title>
        <authorList>
            <person name="Tang S.-K."/>
        </authorList>
    </citation>
    <scope>NUCLEOTIDE SEQUENCE [LARGE SCALE GENOMIC DNA]</scope>
    <source>
        <strain evidence="1 2">YIM 96934</strain>
    </source>
</reference>
<evidence type="ECO:0008006" key="3">
    <source>
        <dbReference type="Google" id="ProtNLM"/>
    </source>
</evidence>
<keyword evidence="2" id="KW-1185">Reference proteome</keyword>
<evidence type="ECO:0000313" key="1">
    <source>
        <dbReference type="EMBL" id="RAW15393.1"/>
    </source>
</evidence>
<dbReference type="RefSeq" id="WP_112257996.1">
    <property type="nucleotide sequence ID" value="NZ_QMIG01000006.1"/>
</dbReference>
<dbReference type="Proteomes" id="UP000250462">
    <property type="component" value="Unassembled WGS sequence"/>
</dbReference>
<comment type="caution">
    <text evidence="1">The sequence shown here is derived from an EMBL/GenBank/DDBJ whole genome shotgun (WGS) entry which is preliminary data.</text>
</comment>
<dbReference type="InterPro" id="IPR021373">
    <property type="entry name" value="DUF2993"/>
</dbReference>
<protein>
    <recommendedName>
        <fullName evidence="3">DUF2993 domain-containing protein</fullName>
    </recommendedName>
</protein>
<organism evidence="1 2">
    <name type="scientific">Phytoactinopolyspora halophila</name>
    <dbReference type="NCBI Taxonomy" id="1981511"/>
    <lineage>
        <taxon>Bacteria</taxon>
        <taxon>Bacillati</taxon>
        <taxon>Actinomycetota</taxon>
        <taxon>Actinomycetes</taxon>
        <taxon>Jiangellales</taxon>
        <taxon>Jiangellaceae</taxon>
        <taxon>Phytoactinopolyspora</taxon>
    </lineage>
</organism>
<evidence type="ECO:0000313" key="2">
    <source>
        <dbReference type="Proteomes" id="UP000250462"/>
    </source>
</evidence>
<dbReference type="Pfam" id="PF11209">
    <property type="entry name" value="LmeA"/>
    <property type="match status" value="1"/>
</dbReference>
<sequence>MARSRRRRWPLLVGFLLIVAVAAAAAELLVRGLVEDRIAARVESEWGGTADAAVSSTLVLPQLLSDELSSVELDIRDAAYNSMTGISGHAELENVRWDGNDVSASRSRMEINVPAEGLEQAVSDSLPVDLTDVAISSLPESQQMELASGQQLAVTLLVTPSLEGDAVIIEIDDVQLGGSLPELDLGFGEGSTYSISELSDLPLGLSPTGLTVIDEGVLLTLDSG</sequence>